<feature type="domain" description="Outer membrane protein beta-barrel" evidence="2">
    <location>
        <begin position="22"/>
        <end position="250"/>
    </location>
</feature>
<organism evidence="3 4">
    <name type="scientific">Sinorhizobium mexicanum</name>
    <dbReference type="NCBI Taxonomy" id="375549"/>
    <lineage>
        <taxon>Bacteria</taxon>
        <taxon>Pseudomonadati</taxon>
        <taxon>Pseudomonadota</taxon>
        <taxon>Alphaproteobacteria</taxon>
        <taxon>Hyphomicrobiales</taxon>
        <taxon>Rhizobiaceae</taxon>
        <taxon>Sinorhizobium/Ensifer group</taxon>
        <taxon>Sinorhizobium</taxon>
    </lineage>
</organism>
<dbReference type="KEGG" id="emx:FKV68_17410"/>
<gene>
    <name evidence="3" type="ORF">FKV68_17410</name>
</gene>
<dbReference type="InterPro" id="IPR011250">
    <property type="entry name" value="OMP/PagP_B-barrel"/>
</dbReference>
<dbReference type="EMBL" id="CP041238">
    <property type="protein sequence ID" value="QLL63093.1"/>
    <property type="molecule type" value="Genomic_DNA"/>
</dbReference>
<dbReference type="RefSeq" id="WP_180938994.1">
    <property type="nucleotide sequence ID" value="NZ_CP041238.1"/>
</dbReference>
<dbReference type="Gene3D" id="2.40.160.20">
    <property type="match status" value="1"/>
</dbReference>
<dbReference type="InterPro" id="IPR027385">
    <property type="entry name" value="Beta-barrel_OMP"/>
</dbReference>
<dbReference type="Pfam" id="PF13505">
    <property type="entry name" value="OMP_b-brl"/>
    <property type="match status" value="1"/>
</dbReference>
<keyword evidence="4" id="KW-1185">Reference proteome</keyword>
<dbReference type="AlphaFoldDB" id="A0A859QD99"/>
<dbReference type="SUPFAM" id="SSF56925">
    <property type="entry name" value="OMPA-like"/>
    <property type="match status" value="1"/>
</dbReference>
<evidence type="ECO:0000259" key="2">
    <source>
        <dbReference type="Pfam" id="PF13505"/>
    </source>
</evidence>
<sequence length="286" mass="29700">MDWRHGIYGIALVAALGAGLSASLLASGAAHAADEELLDAPEITISPEAGDVGGVYLRGDIGYAPWRGEGDPSYRTFDAGTSSYNNVPFDNGRFDKPVSGMIGIGYRFNDVIRADITAEYFEGRFDGSSLSAAPCAGQGAGTSCAFSHEANFSALGLMANGYVDLATLAGFTPYLGAGIGATNIDWNTVHETATCVPGGGACAGGAGGTSYGGEDSWRFTYALMAGISYDITDRLKLDLGYRYSRIADGDMFGFGAEALAGASGAKGRDDGLSRHEIRAGLRFSLW</sequence>
<name>A0A859QD99_9HYPH</name>
<evidence type="ECO:0000313" key="3">
    <source>
        <dbReference type="EMBL" id="QLL63093.1"/>
    </source>
</evidence>
<proteinExistence type="predicted"/>
<accession>A0A859QD99</accession>
<evidence type="ECO:0000313" key="4">
    <source>
        <dbReference type="Proteomes" id="UP000510721"/>
    </source>
</evidence>
<protein>
    <submittedName>
        <fullName evidence="3">Porin family protein</fullName>
    </submittedName>
</protein>
<reference evidence="3 4" key="1">
    <citation type="submission" date="2019-06" db="EMBL/GenBank/DDBJ databases">
        <title>Complete genome sequence of Ensifer mexicanus ITTG R7 isolated from nodules of Acacia angustissima (Mill.) Kuntze.</title>
        <authorList>
            <person name="Rincon-Rosales R."/>
            <person name="Rogel M.A."/>
            <person name="Guerrero G."/>
            <person name="Rincon-Molina C.I."/>
            <person name="Lopez-Lopez A."/>
            <person name="Martinez-Romero E."/>
        </authorList>
    </citation>
    <scope>NUCLEOTIDE SEQUENCE [LARGE SCALE GENOMIC DNA]</scope>
    <source>
        <strain evidence="3 4">ITTG R7</strain>
    </source>
</reference>
<dbReference type="Proteomes" id="UP000510721">
    <property type="component" value="Chromosome"/>
</dbReference>
<evidence type="ECO:0000256" key="1">
    <source>
        <dbReference type="ARBA" id="ARBA00022729"/>
    </source>
</evidence>
<keyword evidence="1" id="KW-0732">Signal</keyword>